<feature type="region of interest" description="Disordered" evidence="1">
    <location>
        <begin position="149"/>
        <end position="170"/>
    </location>
</feature>
<feature type="compositionally biased region" description="Polar residues" evidence="1">
    <location>
        <begin position="253"/>
        <end position="267"/>
    </location>
</feature>
<feature type="compositionally biased region" description="Basic and acidic residues" evidence="1">
    <location>
        <begin position="232"/>
        <end position="250"/>
    </location>
</feature>
<feature type="region of interest" description="Disordered" evidence="1">
    <location>
        <begin position="21"/>
        <end position="137"/>
    </location>
</feature>
<name>A0A163EZG6_DIDRA</name>
<evidence type="ECO:0000313" key="3">
    <source>
        <dbReference type="Proteomes" id="UP000076837"/>
    </source>
</evidence>
<feature type="compositionally biased region" description="Low complexity" evidence="1">
    <location>
        <begin position="95"/>
        <end position="105"/>
    </location>
</feature>
<protein>
    <submittedName>
        <fullName evidence="2">Uncharacterized protein</fullName>
    </submittedName>
</protein>
<dbReference type="AlphaFoldDB" id="A0A163EZG6"/>
<dbReference type="EMBL" id="JYNV01000178">
    <property type="protein sequence ID" value="KZM24036.1"/>
    <property type="molecule type" value="Genomic_DNA"/>
</dbReference>
<evidence type="ECO:0000256" key="1">
    <source>
        <dbReference type="SAM" id="MobiDB-lite"/>
    </source>
</evidence>
<feature type="compositionally biased region" description="Polar residues" evidence="1">
    <location>
        <begin position="280"/>
        <end position="292"/>
    </location>
</feature>
<feature type="region of interest" description="Disordered" evidence="1">
    <location>
        <begin position="188"/>
        <end position="332"/>
    </location>
</feature>
<proteinExistence type="predicted"/>
<keyword evidence="3" id="KW-1185">Reference proteome</keyword>
<comment type="caution">
    <text evidence="2">The sequence shown here is derived from an EMBL/GenBank/DDBJ whole genome shotgun (WGS) entry which is preliminary data.</text>
</comment>
<dbReference type="Proteomes" id="UP000076837">
    <property type="component" value="Unassembled WGS sequence"/>
</dbReference>
<accession>A0A163EZG6</accession>
<reference evidence="2 3" key="1">
    <citation type="journal article" date="2016" name="Sci. Rep.">
        <title>Draft genome sequencing and secretome analysis of fungal phytopathogen Ascochyta rabiei provides insight into the necrotrophic effector repertoire.</title>
        <authorList>
            <person name="Verma S."/>
            <person name="Gazara R.K."/>
            <person name="Nizam S."/>
            <person name="Parween S."/>
            <person name="Chattopadhyay D."/>
            <person name="Verma P.K."/>
        </authorList>
    </citation>
    <scope>NUCLEOTIDE SEQUENCE [LARGE SCALE GENOMIC DNA]</scope>
    <source>
        <strain evidence="2 3">ArDII</strain>
    </source>
</reference>
<gene>
    <name evidence="2" type="ORF">ST47_g4794</name>
</gene>
<sequence length="675" mass="75198">MPPPCLPRHLRPCRPRWSAHQLRFASDRPSTAGGDAPQRASSARQRNLAGDDVSLGSSLGQETIPESEFTVRRVGVQSRDARWRRVFPTAQPPDSTRSSSSSVKSQAQRIKEALDANGTKLRLERQTPLAAKESAPVTDAIAATLEKKVQLEEQRPSEAPKETEEELRAKLKDIEEQLALLQKKLEAGKTAEPVAQTQLAGQSLGGTGIADDQPPAVNVEDAGSSTKRPTRDRKGTAVDKPVRPHTHKMDNNAPAQQMPAQPSSMRPSSHRLSARPASQPPSTASDGVSEQSLLDELFPEASSQVQRAPQDRRPSPPKLDLPAPDTNPHIRLTLSDTRTDKEKAIDAFRKSGEQTTILQLSNCSTALTEADFRRLIPRGQHIESWSRDGEFYKIIPGRDPLSLERLPFYYLLFHTPASALAYQKNAARLSKLSALHAPNGIHSAIPPPTGFLENGEDIHAATRSFVLHPDGHKLDLRTVMQPYNHALRSLIDAGGYSPIVPNTDAQGKKIHRVLMHIDGYEPSQWDLWQILSRHAHAHGIMWPFYNDHASAVRRLRETINLRTVSKAKYQATASANPRAATRSDRVEYEDPQLDAFLSNRSSHGSSSDDDDDAKQINQLVMNRVYNRWIVEFEDEDAARRFAIMWHRVVLPDAKEKTGAWRDGEEVRWVGAEYLW</sequence>
<dbReference type="OrthoDB" id="5332316at2759"/>
<evidence type="ECO:0000313" key="2">
    <source>
        <dbReference type="EMBL" id="KZM24036.1"/>
    </source>
</evidence>
<organism evidence="2 3">
    <name type="scientific">Didymella rabiei</name>
    <name type="common">Chickpea ascochyta blight fungus</name>
    <name type="synonym">Mycosphaerella rabiei</name>
    <dbReference type="NCBI Taxonomy" id="5454"/>
    <lineage>
        <taxon>Eukaryota</taxon>
        <taxon>Fungi</taxon>
        <taxon>Dikarya</taxon>
        <taxon>Ascomycota</taxon>
        <taxon>Pezizomycotina</taxon>
        <taxon>Dothideomycetes</taxon>
        <taxon>Pleosporomycetidae</taxon>
        <taxon>Pleosporales</taxon>
        <taxon>Pleosporineae</taxon>
        <taxon>Didymellaceae</taxon>
        <taxon>Ascochyta</taxon>
    </lineage>
</organism>